<keyword evidence="2" id="KW-1185">Reference proteome</keyword>
<proteinExistence type="predicted"/>
<protein>
    <submittedName>
        <fullName evidence="1">Uncharacterized protein</fullName>
    </submittedName>
</protein>
<reference evidence="1 2" key="1">
    <citation type="submission" date="2017-09" db="EMBL/GenBank/DDBJ databases">
        <title>Complete genome sequence of Janthinobacterium svalbardensis PAMC 27463.</title>
        <authorList>
            <person name="Cho Y.-J."/>
            <person name="Cho A."/>
            <person name="Kim O.-S."/>
            <person name="Lee J.-I."/>
        </authorList>
    </citation>
    <scope>NUCLEOTIDE SEQUENCE [LARGE SCALE GENOMIC DNA]</scope>
    <source>
        <strain evidence="1 2">PAMC 27463</strain>
    </source>
</reference>
<dbReference type="KEGG" id="jsv:CNX70_21805"/>
<evidence type="ECO:0000313" key="2">
    <source>
        <dbReference type="Proteomes" id="UP000218437"/>
    </source>
</evidence>
<dbReference type="Proteomes" id="UP000218437">
    <property type="component" value="Chromosome"/>
</dbReference>
<dbReference type="AlphaFoldDB" id="A0A290X011"/>
<dbReference type="EMBL" id="CP023422">
    <property type="protein sequence ID" value="ATD62485.1"/>
    <property type="molecule type" value="Genomic_DNA"/>
</dbReference>
<name>A0A290X011_9BURK</name>
<gene>
    <name evidence="1" type="ORF">CNX70_21805</name>
</gene>
<sequence length="100" mass="10893">MEIPLDSNQTVQHGEYEYRIASYRRSDGMYQGVILLTAHAGIQYSPIIEIPTPSVFKADRAARIEASALACQLIETGAMIALVPQDGKTSSWPVESAPSL</sequence>
<accession>A0A290X011</accession>
<organism evidence="1 2">
    <name type="scientific">Janthinobacterium svalbardensis</name>
    <dbReference type="NCBI Taxonomy" id="368607"/>
    <lineage>
        <taxon>Bacteria</taxon>
        <taxon>Pseudomonadati</taxon>
        <taxon>Pseudomonadota</taxon>
        <taxon>Betaproteobacteria</taxon>
        <taxon>Burkholderiales</taxon>
        <taxon>Oxalobacteraceae</taxon>
        <taxon>Janthinobacterium</taxon>
    </lineage>
</organism>
<evidence type="ECO:0000313" key="1">
    <source>
        <dbReference type="EMBL" id="ATD62485.1"/>
    </source>
</evidence>